<evidence type="ECO:0000256" key="1">
    <source>
        <dbReference type="ARBA" id="ARBA00009437"/>
    </source>
</evidence>
<evidence type="ECO:0000313" key="7">
    <source>
        <dbReference type="Proteomes" id="UP001501867"/>
    </source>
</evidence>
<dbReference type="InterPro" id="IPR036388">
    <property type="entry name" value="WH-like_DNA-bd_sf"/>
</dbReference>
<dbReference type="InterPro" id="IPR036390">
    <property type="entry name" value="WH_DNA-bd_sf"/>
</dbReference>
<dbReference type="Pfam" id="PF00126">
    <property type="entry name" value="HTH_1"/>
    <property type="match status" value="1"/>
</dbReference>
<dbReference type="InterPro" id="IPR000847">
    <property type="entry name" value="LysR_HTH_N"/>
</dbReference>
<keyword evidence="7" id="KW-1185">Reference proteome</keyword>
<dbReference type="PRINTS" id="PR00039">
    <property type="entry name" value="HTHLYSR"/>
</dbReference>
<evidence type="ECO:0000256" key="3">
    <source>
        <dbReference type="ARBA" id="ARBA00023125"/>
    </source>
</evidence>
<dbReference type="PANTHER" id="PTHR30346:SF0">
    <property type="entry name" value="HCA OPERON TRANSCRIPTIONAL ACTIVATOR HCAR"/>
    <property type="match status" value="1"/>
</dbReference>
<organism evidence="6 7">
    <name type="scientific">Streptomyces polychromogenes</name>
    <dbReference type="NCBI Taxonomy" id="67342"/>
    <lineage>
        <taxon>Bacteria</taxon>
        <taxon>Bacillati</taxon>
        <taxon>Actinomycetota</taxon>
        <taxon>Actinomycetes</taxon>
        <taxon>Kitasatosporales</taxon>
        <taxon>Streptomycetaceae</taxon>
        <taxon>Streptomyces</taxon>
    </lineage>
</organism>
<evidence type="ECO:0000313" key="6">
    <source>
        <dbReference type="EMBL" id="GAA0286136.1"/>
    </source>
</evidence>
<dbReference type="Pfam" id="PF03466">
    <property type="entry name" value="LysR_substrate"/>
    <property type="match status" value="1"/>
</dbReference>
<keyword evidence="4" id="KW-0804">Transcription</keyword>
<reference evidence="7" key="1">
    <citation type="journal article" date="2019" name="Int. J. Syst. Evol. Microbiol.">
        <title>The Global Catalogue of Microorganisms (GCM) 10K type strain sequencing project: providing services to taxonomists for standard genome sequencing and annotation.</title>
        <authorList>
            <consortium name="The Broad Institute Genomics Platform"/>
            <consortium name="The Broad Institute Genome Sequencing Center for Infectious Disease"/>
            <person name="Wu L."/>
            <person name="Ma J."/>
        </authorList>
    </citation>
    <scope>NUCLEOTIDE SEQUENCE [LARGE SCALE GENOMIC DNA]</scope>
    <source>
        <strain evidence="7">JCM 4505</strain>
    </source>
</reference>
<dbReference type="Proteomes" id="UP001501867">
    <property type="component" value="Unassembled WGS sequence"/>
</dbReference>
<evidence type="ECO:0000256" key="4">
    <source>
        <dbReference type="ARBA" id="ARBA00023163"/>
    </source>
</evidence>
<dbReference type="InterPro" id="IPR005119">
    <property type="entry name" value="LysR_subst-bd"/>
</dbReference>
<dbReference type="PROSITE" id="PS50931">
    <property type="entry name" value="HTH_LYSR"/>
    <property type="match status" value="1"/>
</dbReference>
<feature type="domain" description="HTH lysR-type" evidence="5">
    <location>
        <begin position="1"/>
        <end position="59"/>
    </location>
</feature>
<accession>A0ABP3F155</accession>
<dbReference type="PANTHER" id="PTHR30346">
    <property type="entry name" value="TRANSCRIPTIONAL DUAL REGULATOR HCAR-RELATED"/>
    <property type="match status" value="1"/>
</dbReference>
<comment type="similarity">
    <text evidence="1">Belongs to the LysR transcriptional regulatory family.</text>
</comment>
<keyword evidence="2" id="KW-0805">Transcription regulation</keyword>
<evidence type="ECO:0000259" key="5">
    <source>
        <dbReference type="PROSITE" id="PS50931"/>
    </source>
</evidence>
<name>A0ABP3F155_9ACTN</name>
<dbReference type="CDD" id="cd08414">
    <property type="entry name" value="PBP2_LTTR_aromatics_like"/>
    <property type="match status" value="1"/>
</dbReference>
<keyword evidence="3" id="KW-0238">DNA-binding</keyword>
<dbReference type="EMBL" id="BAAABV010000015">
    <property type="protein sequence ID" value="GAA0286136.1"/>
    <property type="molecule type" value="Genomic_DNA"/>
</dbReference>
<dbReference type="SUPFAM" id="SSF53850">
    <property type="entry name" value="Periplasmic binding protein-like II"/>
    <property type="match status" value="1"/>
</dbReference>
<comment type="caution">
    <text evidence="6">The sequence shown here is derived from an EMBL/GenBank/DDBJ whole genome shotgun (WGS) entry which is preliminary data.</text>
</comment>
<dbReference type="Gene3D" id="1.10.10.10">
    <property type="entry name" value="Winged helix-like DNA-binding domain superfamily/Winged helix DNA-binding domain"/>
    <property type="match status" value="1"/>
</dbReference>
<protein>
    <submittedName>
        <fullName evidence="6">LysR family transcriptional regulator</fullName>
    </submittedName>
</protein>
<gene>
    <name evidence="6" type="ORF">GCM10010302_25520</name>
</gene>
<evidence type="ECO:0000256" key="2">
    <source>
        <dbReference type="ARBA" id="ARBA00023015"/>
    </source>
</evidence>
<proteinExistence type="inferred from homology"/>
<dbReference type="SUPFAM" id="SSF46785">
    <property type="entry name" value="Winged helix' DNA-binding domain"/>
    <property type="match status" value="1"/>
</dbReference>
<sequence>MLERHEIEAFLTLAEELHFRRTSERLGLAQGRVSQTIKRLERRIGAPLFERTSRHVALTAIGARLRDDLLPGYRQIQRAVARATEAGRGFGGTLRVGYSGPMAAEVILKAAERFRTRYPGSDVQIQEVQLCDPFGPIRSGQVDLQVTERPLAEPDLTAGPLLLSEPRALMVPDRHPLARRTSVRLEDLAEAPLLTIDGAIPRYWLDHHYPRHTPAGRAVPRGRTATYWLELLTLVAAGAGVSPACATVERYNGRPGITWVPFEDAPPVDFGFLWPATAETARIRAFVDLCPTLDPPAGVSAPWVGGSSGAGTGGPS</sequence>
<dbReference type="Gene3D" id="3.40.190.10">
    <property type="entry name" value="Periplasmic binding protein-like II"/>
    <property type="match status" value="2"/>
</dbReference>